<dbReference type="InterPro" id="IPR007450">
    <property type="entry name" value="BamE_dom"/>
</dbReference>
<reference evidence="5 6" key="1">
    <citation type="submission" date="2020-06" db="EMBL/GenBank/DDBJ databases">
        <title>Long-read sequencing of DSM26481-BlokeschLab.</title>
        <authorList>
            <person name="Blokesch M."/>
        </authorList>
    </citation>
    <scope>NUCLEOTIDE SEQUENCE [LARGE SCALE GENOMIC DNA]</scope>
    <source>
        <strain evidence="5 6">DSM 26481</strain>
    </source>
</reference>
<dbReference type="InterPro" id="IPR050330">
    <property type="entry name" value="Bact_OuterMem_StrucFunc"/>
</dbReference>
<dbReference type="GO" id="GO:0019867">
    <property type="term" value="C:outer membrane"/>
    <property type="evidence" value="ECO:0007669"/>
    <property type="project" value="InterPro"/>
</dbReference>
<dbReference type="Proteomes" id="UP000509421">
    <property type="component" value="Chromosome"/>
</dbReference>
<dbReference type="RefSeq" id="WP_176610815.1">
    <property type="nucleotide sequence ID" value="NZ_CP056117.1"/>
</dbReference>
<dbReference type="PANTHER" id="PTHR30329">
    <property type="entry name" value="STATOR ELEMENT OF FLAGELLAR MOTOR COMPLEX"/>
    <property type="match status" value="1"/>
</dbReference>
<evidence type="ECO:0000256" key="2">
    <source>
        <dbReference type="ARBA" id="ARBA00023136"/>
    </source>
</evidence>
<name>A0A7H8UMF7_ENTCL</name>
<dbReference type="Gene3D" id="3.30.1330.60">
    <property type="entry name" value="OmpA-like domain"/>
    <property type="match status" value="1"/>
</dbReference>
<evidence type="ECO:0000313" key="5">
    <source>
        <dbReference type="EMBL" id="QKZ99857.1"/>
    </source>
</evidence>
<dbReference type="InterPro" id="IPR037873">
    <property type="entry name" value="BamE-like"/>
</dbReference>
<evidence type="ECO:0000259" key="4">
    <source>
        <dbReference type="PROSITE" id="PS51123"/>
    </source>
</evidence>
<sequence>MTKKKNLFSHWPLMAVILVAGCTRTLSEVSDSGKTGSPKFPQMISAVREEGSYVSLENLSLVRDNMTKAQIYELMGAPHFHEGVLFVKEWDYILHFNAPGGEVMTCQYKITFDDKMKARGFYFKPEDCLAKLTPSAKTNKVVLHKDLSAESLFAFGSASLNIAGSGKIEALAKEILELNPDFKRQNVIVTGYTDRFGGAAENETLSYKRAIAVKSLLVKNGIPSNAVKAYGMGESNAIKYCAGPKTLAVVECLAPNRRVTVELN</sequence>
<keyword evidence="2 3" id="KW-0472">Membrane</keyword>
<evidence type="ECO:0000313" key="6">
    <source>
        <dbReference type="Proteomes" id="UP000509421"/>
    </source>
</evidence>
<accession>A0A7H8UMF7</accession>
<dbReference type="AlphaFoldDB" id="A0A7H8UMF7"/>
<dbReference type="Pfam" id="PF00691">
    <property type="entry name" value="OmpA"/>
    <property type="match status" value="1"/>
</dbReference>
<dbReference type="InterPro" id="IPR036737">
    <property type="entry name" value="OmpA-like_sf"/>
</dbReference>
<dbReference type="PROSITE" id="PS51123">
    <property type="entry name" value="OMPA_2"/>
    <property type="match status" value="1"/>
</dbReference>
<dbReference type="PROSITE" id="PS51257">
    <property type="entry name" value="PROKAR_LIPOPROTEIN"/>
    <property type="match status" value="1"/>
</dbReference>
<organism evidence="5 6">
    <name type="scientific">Enterobacter cloacae</name>
    <dbReference type="NCBI Taxonomy" id="550"/>
    <lineage>
        <taxon>Bacteria</taxon>
        <taxon>Pseudomonadati</taxon>
        <taxon>Pseudomonadota</taxon>
        <taxon>Gammaproteobacteria</taxon>
        <taxon>Enterobacterales</taxon>
        <taxon>Enterobacteriaceae</taxon>
        <taxon>Enterobacter</taxon>
        <taxon>Enterobacter cloacae complex</taxon>
    </lineage>
</organism>
<feature type="domain" description="OmpA-like" evidence="4">
    <location>
        <begin position="140"/>
        <end position="264"/>
    </location>
</feature>
<dbReference type="SUPFAM" id="SSF103088">
    <property type="entry name" value="OmpA-like"/>
    <property type="match status" value="1"/>
</dbReference>
<dbReference type="PANTHER" id="PTHR30329:SF21">
    <property type="entry name" value="LIPOPROTEIN YIAD-RELATED"/>
    <property type="match status" value="1"/>
</dbReference>
<protein>
    <submittedName>
        <fullName evidence="5">OmpA family protein</fullName>
    </submittedName>
</protein>
<proteinExistence type="predicted"/>
<gene>
    <name evidence="5" type="ORF">HWQ14_20355</name>
</gene>
<dbReference type="EMBL" id="CP056117">
    <property type="protein sequence ID" value="QKZ99857.1"/>
    <property type="molecule type" value="Genomic_DNA"/>
</dbReference>
<dbReference type="Pfam" id="PF04355">
    <property type="entry name" value="BamE"/>
    <property type="match status" value="1"/>
</dbReference>
<dbReference type="Gene3D" id="3.30.1450.10">
    <property type="match status" value="1"/>
</dbReference>
<dbReference type="CDD" id="cd07185">
    <property type="entry name" value="OmpA_C-like"/>
    <property type="match status" value="1"/>
</dbReference>
<evidence type="ECO:0000256" key="3">
    <source>
        <dbReference type="PROSITE-ProRule" id="PRU00473"/>
    </source>
</evidence>
<keyword evidence="1" id="KW-0732">Signal</keyword>
<dbReference type="InterPro" id="IPR006665">
    <property type="entry name" value="OmpA-like"/>
</dbReference>
<evidence type="ECO:0000256" key="1">
    <source>
        <dbReference type="ARBA" id="ARBA00022729"/>
    </source>
</evidence>